<keyword evidence="5" id="KW-0456">Lyase</keyword>
<dbReference type="InterPro" id="IPR055102">
    <property type="entry name" value="PDXDC1-like_3rd"/>
</dbReference>
<dbReference type="VEuPathDB" id="VectorBase:CSON008716"/>
<dbReference type="InterPro" id="IPR050477">
    <property type="entry name" value="GrpII_AminoAcid_Decarb"/>
</dbReference>
<evidence type="ECO:0000259" key="8">
    <source>
        <dbReference type="Pfam" id="PF22930"/>
    </source>
</evidence>
<dbReference type="InterPro" id="IPR015424">
    <property type="entry name" value="PyrdxlP-dep_Trfase"/>
</dbReference>
<dbReference type="PANTHER" id="PTHR42735">
    <property type="match status" value="1"/>
</dbReference>
<evidence type="ECO:0000256" key="6">
    <source>
        <dbReference type="ARBA" id="ARBA00047190"/>
    </source>
</evidence>
<dbReference type="PANTHER" id="PTHR42735:SF1">
    <property type="entry name" value="PYRIDOXAL-DEPENDENT DECARBOXYLASE DOMAIN-CONTAINING PROTEIN 1-RELATED"/>
    <property type="match status" value="1"/>
</dbReference>
<comment type="similarity">
    <text evidence="2">Belongs to the group II decarboxylase family.</text>
</comment>
<reference evidence="11" key="2">
    <citation type="submission" date="2018-07" db="EMBL/GenBank/DDBJ databases">
        <authorList>
            <person name="Quirk P.G."/>
            <person name="Krulwich T.A."/>
        </authorList>
    </citation>
    <scope>NUCLEOTIDE SEQUENCE</scope>
</reference>
<evidence type="ECO:0000256" key="4">
    <source>
        <dbReference type="ARBA" id="ARBA00022898"/>
    </source>
</evidence>
<dbReference type="SUPFAM" id="SSF53383">
    <property type="entry name" value="PLP-dependent transferases"/>
    <property type="match status" value="1"/>
</dbReference>
<evidence type="ECO:0000256" key="7">
    <source>
        <dbReference type="SAM" id="MobiDB-lite"/>
    </source>
</evidence>
<dbReference type="GO" id="GO:0019752">
    <property type="term" value="P:carboxylic acid metabolic process"/>
    <property type="evidence" value="ECO:0007669"/>
    <property type="project" value="InterPro"/>
</dbReference>
<dbReference type="Gene3D" id="3.40.640.10">
    <property type="entry name" value="Type I PLP-dependent aspartate aminotransferase-like (Major domain)"/>
    <property type="match status" value="1"/>
</dbReference>
<name>A0A336KGL5_CULSO</name>
<dbReference type="EMBL" id="UFQS01000332">
    <property type="protein sequence ID" value="SSX02948.1"/>
    <property type="molecule type" value="Genomic_DNA"/>
</dbReference>
<comment type="cofactor">
    <cofactor evidence="1">
        <name>pyridoxal 5'-phosphate</name>
        <dbReference type="ChEBI" id="CHEBI:597326"/>
    </cofactor>
</comment>
<evidence type="ECO:0000259" key="9">
    <source>
        <dbReference type="Pfam" id="PF22937"/>
    </source>
</evidence>
<dbReference type="Pfam" id="PF22930">
    <property type="entry name" value="PDXDC1-like_cen"/>
    <property type="match status" value="1"/>
</dbReference>
<evidence type="ECO:0000256" key="5">
    <source>
        <dbReference type="ARBA" id="ARBA00023239"/>
    </source>
</evidence>
<sequence>MTEELMNNMNKGKITEIPAVNVRNSLESLSRLESSASQVVHRLESVKTVLEEEAAVQTPTAPTYFFNPDKKLPSEILTNLEALISQPYDPDSDEIAEYPLPPLDEMSHLVLVSHSITSYLSYLNRRQLMKVTSKILTDTSRWLSQMFRFLDCAASYHKDSSECLVRAIRLAMAAKFPGYFEHGIKSLPDVALYISENSSPLILQFACRQIGLPATSIRVVPCNTIDGSSGTMDISALQKMISIDVTAERVPLFLVANLGASLLGESDNILRIQEICHANHIWLHGRGHNLASLMLAQGALDANTSIVDSMTLNLSNWFGVPAVPSVLLYRPISNFSPAMLFDSDPLLSRYLSAISVWMMLQSMGRDIITDRITAAFNSCKAFYDIVAKVSGLSVLSKAPAANVPIAEIVNKPLNVTVSILPPPFPLLFDMSNNLYFQLLFESAVPVVVFKFDVDFSQLSSEDKGQNSDAVVPQSSNNQEKVAEITPSYIDRLNSWLGQILQRDSSQIDLEIIEHGKHGTCIRFCPLELGIGELPPPEEYLESFAQCIDAQVEILRATVKHKQTFNKLVRENPVLQLIELSDWAGLGGVRYVPEFIDTSVAEEARGELNKLNNNLVDQLRTTDSAFSLGEADGMTCVRFGMVTDDTDVHELLELVIEAGQSIQEDTKVLDSMSEIVKKGIEAATLDLQRENEEKLWQEGILRHVPVFGHFVNWFSPPPKEGIKGRSLNLQQGVVETTENIYKYHMQLPSGVTPSGQNSSGHTPLSGHSRSESQSSATNTQTTTVKQLPAQIPQQQQHSALVEETTTDNKPPAEEPTETKNEVTHEKDSEPAL</sequence>
<gene>
    <name evidence="10" type="primary">CSON008716</name>
</gene>
<feature type="region of interest" description="Disordered" evidence="7">
    <location>
        <begin position="746"/>
        <end position="831"/>
    </location>
</feature>
<evidence type="ECO:0000256" key="3">
    <source>
        <dbReference type="ARBA" id="ARBA00022793"/>
    </source>
</evidence>
<dbReference type="AlphaFoldDB" id="A0A336KGL5"/>
<dbReference type="InterPro" id="IPR015421">
    <property type="entry name" value="PyrdxlP-dep_Trfase_major"/>
</dbReference>
<keyword evidence="3" id="KW-0210">Decarboxylase</keyword>
<dbReference type="GO" id="GO:0030170">
    <property type="term" value="F:pyridoxal phosphate binding"/>
    <property type="evidence" value="ECO:0007669"/>
    <property type="project" value="InterPro"/>
</dbReference>
<dbReference type="Pfam" id="PF00282">
    <property type="entry name" value="Pyridoxal_deC"/>
    <property type="match status" value="1"/>
</dbReference>
<dbReference type="InterPro" id="IPR055103">
    <property type="entry name" value="PDXDC1-like_2nd"/>
</dbReference>
<feature type="domain" description="PDXDC1-like third" evidence="9">
    <location>
        <begin position="564"/>
        <end position="666"/>
    </location>
</feature>
<keyword evidence="4" id="KW-0663">Pyridoxal phosphate</keyword>
<dbReference type="GO" id="GO:0016831">
    <property type="term" value="F:carboxy-lyase activity"/>
    <property type="evidence" value="ECO:0007669"/>
    <property type="project" value="UniProtKB-KW"/>
</dbReference>
<protein>
    <recommendedName>
        <fullName evidence="6">Pyridoxal-dependent decarboxylase domain-containing protein 1</fullName>
    </recommendedName>
</protein>
<evidence type="ECO:0000256" key="1">
    <source>
        <dbReference type="ARBA" id="ARBA00001933"/>
    </source>
</evidence>
<evidence type="ECO:0000256" key="2">
    <source>
        <dbReference type="ARBA" id="ARBA00009533"/>
    </source>
</evidence>
<reference evidence="10" key="1">
    <citation type="submission" date="2018-04" db="EMBL/GenBank/DDBJ databases">
        <authorList>
            <person name="Go L.Y."/>
            <person name="Mitchell J.A."/>
        </authorList>
    </citation>
    <scope>NUCLEOTIDE SEQUENCE</scope>
    <source>
        <tissue evidence="10">Whole organism</tissue>
    </source>
</reference>
<feature type="compositionally biased region" description="Low complexity" evidence="7">
    <location>
        <begin position="770"/>
        <end position="795"/>
    </location>
</feature>
<evidence type="ECO:0000313" key="11">
    <source>
        <dbReference type="EMBL" id="SSX23315.1"/>
    </source>
</evidence>
<evidence type="ECO:0000313" key="10">
    <source>
        <dbReference type="EMBL" id="SSX02948.1"/>
    </source>
</evidence>
<dbReference type="Pfam" id="PF22937">
    <property type="entry name" value="PDXDC1-like_cen2"/>
    <property type="match status" value="1"/>
</dbReference>
<proteinExistence type="inferred from homology"/>
<feature type="compositionally biased region" description="Polar residues" evidence="7">
    <location>
        <begin position="748"/>
        <end position="766"/>
    </location>
</feature>
<dbReference type="EMBL" id="UFQT01000332">
    <property type="protein sequence ID" value="SSX23315.1"/>
    <property type="molecule type" value="Genomic_DNA"/>
</dbReference>
<dbReference type="OMA" id="RLQYACR"/>
<dbReference type="InterPro" id="IPR002129">
    <property type="entry name" value="PyrdxlP-dep_de-COase"/>
</dbReference>
<organism evidence="10">
    <name type="scientific">Culicoides sonorensis</name>
    <name type="common">Biting midge</name>
    <dbReference type="NCBI Taxonomy" id="179676"/>
    <lineage>
        <taxon>Eukaryota</taxon>
        <taxon>Metazoa</taxon>
        <taxon>Ecdysozoa</taxon>
        <taxon>Arthropoda</taxon>
        <taxon>Hexapoda</taxon>
        <taxon>Insecta</taxon>
        <taxon>Pterygota</taxon>
        <taxon>Neoptera</taxon>
        <taxon>Endopterygota</taxon>
        <taxon>Diptera</taxon>
        <taxon>Nematocera</taxon>
        <taxon>Chironomoidea</taxon>
        <taxon>Ceratopogonidae</taxon>
        <taxon>Ceratopogoninae</taxon>
        <taxon>Culicoides</taxon>
        <taxon>Monoculicoides</taxon>
    </lineage>
</organism>
<feature type="domain" description="PDXDC1/PDXD2 second" evidence="8">
    <location>
        <begin position="445"/>
        <end position="558"/>
    </location>
</feature>
<accession>A0A336KGL5</accession>
<feature type="compositionally biased region" description="Basic and acidic residues" evidence="7">
    <location>
        <begin position="809"/>
        <end position="831"/>
    </location>
</feature>